<dbReference type="Pfam" id="PF00743">
    <property type="entry name" value="FMO-like"/>
    <property type="match status" value="1"/>
</dbReference>
<accession>A0A9W9FJ69</accession>
<dbReference type="PANTHER" id="PTHR43098:SF5">
    <property type="entry name" value="DUAL-FUNCTIONAL MONOOXYGENASE_METHYLTRANSFERASE PSOF"/>
    <property type="match status" value="1"/>
</dbReference>
<evidence type="ECO:0000313" key="5">
    <source>
        <dbReference type="EMBL" id="KAJ5101213.1"/>
    </source>
</evidence>
<dbReference type="GO" id="GO:0050660">
    <property type="term" value="F:flavin adenine dinucleotide binding"/>
    <property type="evidence" value="ECO:0007669"/>
    <property type="project" value="InterPro"/>
</dbReference>
<evidence type="ECO:0008006" key="7">
    <source>
        <dbReference type="Google" id="ProtNLM"/>
    </source>
</evidence>
<evidence type="ECO:0000256" key="3">
    <source>
        <dbReference type="ARBA" id="ARBA00022857"/>
    </source>
</evidence>
<evidence type="ECO:0000256" key="2">
    <source>
        <dbReference type="ARBA" id="ARBA00022827"/>
    </source>
</evidence>
<dbReference type="Proteomes" id="UP001149165">
    <property type="component" value="Unassembled WGS sequence"/>
</dbReference>
<dbReference type="EMBL" id="JAPQKH010000004">
    <property type="protein sequence ID" value="KAJ5101213.1"/>
    <property type="molecule type" value="Genomic_DNA"/>
</dbReference>
<keyword evidence="6" id="KW-1185">Reference proteome</keyword>
<dbReference type="SUPFAM" id="SSF51905">
    <property type="entry name" value="FAD/NAD(P)-binding domain"/>
    <property type="match status" value="2"/>
</dbReference>
<dbReference type="AlphaFoldDB" id="A0A9W9FJ69"/>
<keyword evidence="1" id="KW-0285">Flavoprotein</keyword>
<protein>
    <recommendedName>
        <fullName evidence="7">Cyclohexanone monooxygenase</fullName>
    </recommendedName>
</protein>
<keyword evidence="4" id="KW-0560">Oxidoreductase</keyword>
<reference evidence="5" key="1">
    <citation type="submission" date="2022-11" db="EMBL/GenBank/DDBJ databases">
        <authorList>
            <person name="Petersen C."/>
        </authorList>
    </citation>
    <scope>NUCLEOTIDE SEQUENCE</scope>
    <source>
        <strain evidence="5">IBT 30069</strain>
    </source>
</reference>
<evidence type="ECO:0000256" key="1">
    <source>
        <dbReference type="ARBA" id="ARBA00022630"/>
    </source>
</evidence>
<dbReference type="GO" id="GO:0050661">
    <property type="term" value="F:NADP binding"/>
    <property type="evidence" value="ECO:0007669"/>
    <property type="project" value="InterPro"/>
</dbReference>
<dbReference type="PANTHER" id="PTHR43098">
    <property type="entry name" value="L-ORNITHINE N(5)-MONOOXYGENASE-RELATED"/>
    <property type="match status" value="1"/>
</dbReference>
<gene>
    <name evidence="5" type="ORF">N7456_007265</name>
</gene>
<evidence type="ECO:0000313" key="6">
    <source>
        <dbReference type="Proteomes" id="UP001149165"/>
    </source>
</evidence>
<keyword evidence="2" id="KW-0274">FAD</keyword>
<keyword evidence="3" id="KW-0521">NADP</keyword>
<dbReference type="OrthoDB" id="66881at2759"/>
<comment type="caution">
    <text evidence="5">The sequence shown here is derived from an EMBL/GenBank/DDBJ whole genome shotgun (WGS) entry which is preliminary data.</text>
</comment>
<dbReference type="InterPro" id="IPR036188">
    <property type="entry name" value="FAD/NAD-bd_sf"/>
</dbReference>
<sequence>MGSMDDTMQTRVDAIVVGAGFGGIYMCKKLTDQGLSVKLIEAASDVGGTWYWNRYPGAMSDTNSHLYRYSWDKEDLQKCPWSRTYLRQPEILRYLQDVVERHRIRQHMQFDTQMTSAEWNPEINSWTVKTNAALRFEAKYLVTAVGLLSKKNYPSYPGIETYKGELYHSGAWPKQYDLSGKRVGVIGNGSTGVQIITAIADDVKRLISFQRTPQYVVPSGDKIATPDYRDKINADYEAIWKQAKESVFAFGFEESTTPLMSVSKEERERIFENAWNEGNGFRFMFGTFSDIVTSEEANEAAAQFIRTKIRGRVNDPEKARRLLPKEIYAKRPLCDTEYYEKFNSDHVDIIDLNETPITEFTEKGIKTDDGTEHDLDAIIFATGFDAVDGNYTSIPFKGKNGQTLRQRWSDGATSYLGLSVPDFPNLFMILGPNGPFTNLPPSIETQVEFIDELIAQSIRSSSGQGRYSIIEATSNAEHEWTDLCDNISKDSLFRRSDSWIFGANVPGKKKSVLFYFGGLGEYRKVLDAEAKSGYKGYSFY</sequence>
<evidence type="ECO:0000256" key="4">
    <source>
        <dbReference type="ARBA" id="ARBA00023002"/>
    </source>
</evidence>
<reference evidence="5" key="2">
    <citation type="journal article" date="2023" name="IMA Fungus">
        <title>Comparative genomic study of the Penicillium genus elucidates a diverse pangenome and 15 lateral gene transfer events.</title>
        <authorList>
            <person name="Petersen C."/>
            <person name="Sorensen T."/>
            <person name="Nielsen M.R."/>
            <person name="Sondergaard T.E."/>
            <person name="Sorensen J.L."/>
            <person name="Fitzpatrick D.A."/>
            <person name="Frisvad J.C."/>
            <person name="Nielsen K.L."/>
        </authorList>
    </citation>
    <scope>NUCLEOTIDE SEQUENCE</scope>
    <source>
        <strain evidence="5">IBT 30069</strain>
    </source>
</reference>
<dbReference type="Gene3D" id="3.50.50.60">
    <property type="entry name" value="FAD/NAD(P)-binding domain"/>
    <property type="match status" value="2"/>
</dbReference>
<organism evidence="5 6">
    <name type="scientific">Penicillium angulare</name>
    <dbReference type="NCBI Taxonomy" id="116970"/>
    <lineage>
        <taxon>Eukaryota</taxon>
        <taxon>Fungi</taxon>
        <taxon>Dikarya</taxon>
        <taxon>Ascomycota</taxon>
        <taxon>Pezizomycotina</taxon>
        <taxon>Eurotiomycetes</taxon>
        <taxon>Eurotiomycetidae</taxon>
        <taxon>Eurotiales</taxon>
        <taxon>Aspergillaceae</taxon>
        <taxon>Penicillium</taxon>
    </lineage>
</organism>
<proteinExistence type="predicted"/>
<dbReference type="InterPro" id="IPR050775">
    <property type="entry name" value="FAD-binding_Monooxygenases"/>
</dbReference>
<name>A0A9W9FJ69_9EURO</name>
<dbReference type="GO" id="GO:0004499">
    <property type="term" value="F:N,N-dimethylaniline monooxygenase activity"/>
    <property type="evidence" value="ECO:0007669"/>
    <property type="project" value="InterPro"/>
</dbReference>
<dbReference type="InterPro" id="IPR020946">
    <property type="entry name" value="Flavin_mOase-like"/>
</dbReference>